<feature type="domain" description="PIN" evidence="1">
    <location>
        <begin position="1"/>
        <end position="129"/>
    </location>
</feature>
<dbReference type="RefSeq" id="WP_280736591.1">
    <property type="nucleotide sequence ID" value="NZ_CP120369.1"/>
</dbReference>
<dbReference type="Gene3D" id="3.40.50.1010">
    <property type="entry name" value="5'-nuclease"/>
    <property type="match status" value="1"/>
</dbReference>
<sequence length="139" mass="15191">MFVDACAIVSMMAGEDTADAYEAALLDAASPSTSTLAAWEAIIVLSRPDQLNCAYKAAEAVVVEWLEARNIRLREPGSPRRVLSHAVAVAEQHGIGKRRLSNFDCFHYAYAKVMRSPLLTLDQLLRQTDVATLPKGSDE</sequence>
<name>A0ABY8D472_9HYPH</name>
<dbReference type="EMBL" id="CP120372">
    <property type="protein sequence ID" value="WEX85665.1"/>
    <property type="molecule type" value="Genomic_DNA"/>
</dbReference>
<evidence type="ECO:0000313" key="3">
    <source>
        <dbReference type="Proteomes" id="UP001235547"/>
    </source>
</evidence>
<dbReference type="Proteomes" id="UP001235547">
    <property type="component" value="Plasmid unnamed"/>
</dbReference>
<organism evidence="2 3">
    <name type="scientific">Sinorhizobium numidicum</name>
    <dbReference type="NCBI Taxonomy" id="680248"/>
    <lineage>
        <taxon>Bacteria</taxon>
        <taxon>Pseudomonadati</taxon>
        <taxon>Pseudomonadota</taxon>
        <taxon>Alphaproteobacteria</taxon>
        <taxon>Hyphomicrobiales</taxon>
        <taxon>Rhizobiaceae</taxon>
        <taxon>Sinorhizobium/Ensifer group</taxon>
        <taxon>Sinorhizobium</taxon>
    </lineage>
</organism>
<dbReference type="SUPFAM" id="SSF88723">
    <property type="entry name" value="PIN domain-like"/>
    <property type="match status" value="1"/>
</dbReference>
<keyword evidence="3" id="KW-1185">Reference proteome</keyword>
<accession>A0ABY8D472</accession>
<evidence type="ECO:0000259" key="1">
    <source>
        <dbReference type="Pfam" id="PF01850"/>
    </source>
</evidence>
<keyword evidence="2" id="KW-0614">Plasmid</keyword>
<reference evidence="2 3" key="1">
    <citation type="submission" date="2023-03" db="EMBL/GenBank/DDBJ databases">
        <authorList>
            <person name="Kaur S."/>
            <person name="Espinosa-Saiz D."/>
            <person name="Velazquez E."/>
            <person name="Menendez E."/>
            <person name="diCenzo G.C."/>
        </authorList>
    </citation>
    <scope>NUCLEOTIDE SEQUENCE [LARGE SCALE GENOMIC DNA]</scope>
    <source>
        <strain evidence="2 3">LMG 27395</strain>
        <plasmid evidence="2 3">unnamed</plasmid>
    </source>
</reference>
<dbReference type="InterPro" id="IPR002716">
    <property type="entry name" value="PIN_dom"/>
</dbReference>
<dbReference type="Pfam" id="PF01850">
    <property type="entry name" value="PIN"/>
    <property type="match status" value="1"/>
</dbReference>
<evidence type="ECO:0000313" key="2">
    <source>
        <dbReference type="EMBL" id="WEX85665.1"/>
    </source>
</evidence>
<protein>
    <submittedName>
        <fullName evidence="2">Type II toxin-antitoxin system VapC family toxin</fullName>
    </submittedName>
</protein>
<proteinExistence type="predicted"/>
<dbReference type="CDD" id="cd09871">
    <property type="entry name" value="PIN_MtVapC28-VapC30-like"/>
    <property type="match status" value="1"/>
</dbReference>
<gene>
    <name evidence="2" type="ORF">PYH38_006113</name>
</gene>
<geneLocation type="plasmid" evidence="2 3">
    <name>unnamed</name>
</geneLocation>
<dbReference type="InterPro" id="IPR029060">
    <property type="entry name" value="PIN-like_dom_sf"/>
</dbReference>